<dbReference type="GO" id="GO:0004392">
    <property type="term" value="F:heme oxygenase (decyclizing) activity"/>
    <property type="evidence" value="ECO:0007669"/>
    <property type="project" value="InterPro"/>
</dbReference>
<reference evidence="6" key="1">
    <citation type="journal article" date="2016" name="Genome Announc.">
        <title>Genome Sequence of Ustilaginoidea virens IPU010, a Rice Pathogenic Fungus Causing False Smut.</title>
        <authorList>
            <person name="Kumagai T."/>
            <person name="Ishii T."/>
            <person name="Terai G."/>
            <person name="Umemura M."/>
            <person name="Machida M."/>
            <person name="Asai K."/>
        </authorList>
    </citation>
    <scope>NUCLEOTIDE SEQUENCE [LARGE SCALE GENOMIC DNA]</scope>
    <source>
        <strain evidence="6">IPU010</strain>
    </source>
</reference>
<dbReference type="Gene3D" id="1.20.910.10">
    <property type="entry name" value="Heme oxygenase-like"/>
    <property type="match status" value="1"/>
</dbReference>
<protein>
    <submittedName>
        <fullName evidence="6">Uncharacterized protein</fullName>
    </submittedName>
</protein>
<organism evidence="6 9">
    <name type="scientific">Ustilaginoidea virens</name>
    <name type="common">Rice false smut fungus</name>
    <name type="synonym">Villosiclava virens</name>
    <dbReference type="NCBI Taxonomy" id="1159556"/>
    <lineage>
        <taxon>Eukaryota</taxon>
        <taxon>Fungi</taxon>
        <taxon>Dikarya</taxon>
        <taxon>Ascomycota</taxon>
        <taxon>Pezizomycotina</taxon>
        <taxon>Sordariomycetes</taxon>
        <taxon>Hypocreomycetidae</taxon>
        <taxon>Hypocreales</taxon>
        <taxon>Clavicipitaceae</taxon>
        <taxon>Ustilaginoidea</taxon>
    </lineage>
</organism>
<evidence type="ECO:0000313" key="9">
    <source>
        <dbReference type="Proteomes" id="UP000054053"/>
    </source>
</evidence>
<dbReference type="SUPFAM" id="SSF48613">
    <property type="entry name" value="Heme oxygenase-like"/>
    <property type="match status" value="1"/>
</dbReference>
<dbReference type="PANTHER" id="PTHR10720">
    <property type="entry name" value="HEME OXYGENASE"/>
    <property type="match status" value="1"/>
</dbReference>
<gene>
    <name evidence="7" type="ORF">UV8b_06863</name>
    <name evidence="6" type="ORF">UVI_02011920</name>
</gene>
<feature type="region of interest" description="Disordered" evidence="4">
    <location>
        <begin position="77"/>
        <end position="100"/>
    </location>
</feature>
<name>A0A063C929_USTVR</name>
<keyword evidence="3" id="KW-0408">Iron</keyword>
<dbReference type="GeneID" id="66067640"/>
<keyword evidence="5" id="KW-0812">Transmembrane</keyword>
<dbReference type="GO" id="GO:0006788">
    <property type="term" value="P:heme oxidation"/>
    <property type="evidence" value="ECO:0007669"/>
    <property type="project" value="InterPro"/>
</dbReference>
<evidence type="ECO:0000256" key="3">
    <source>
        <dbReference type="ARBA" id="ARBA00023004"/>
    </source>
</evidence>
<dbReference type="InterPro" id="IPR016084">
    <property type="entry name" value="Haem_Oase-like_multi-hlx"/>
</dbReference>
<evidence type="ECO:0000313" key="8">
    <source>
        <dbReference type="Proteomes" id="UP000027002"/>
    </source>
</evidence>
<dbReference type="Pfam" id="PF01126">
    <property type="entry name" value="Heme_oxygenase"/>
    <property type="match status" value="1"/>
</dbReference>
<dbReference type="EMBL" id="BBTG02000004">
    <property type="protein sequence ID" value="GAO16871.1"/>
    <property type="molecule type" value="Genomic_DNA"/>
</dbReference>
<reference evidence="7" key="3">
    <citation type="submission" date="2020-03" db="EMBL/GenBank/DDBJ databases">
        <title>A mixture of massive structural variations and highly conserved coding sequences in Ustilaginoidea virens genome.</title>
        <authorList>
            <person name="Zhang K."/>
            <person name="Zhao Z."/>
            <person name="Zhang Z."/>
            <person name="Li Y."/>
            <person name="Hsiang T."/>
            <person name="Sun W."/>
        </authorList>
    </citation>
    <scope>NUCLEOTIDE SEQUENCE</scope>
    <source>
        <strain evidence="7">UV-8b</strain>
    </source>
</reference>
<keyword evidence="5" id="KW-0472">Membrane</keyword>
<keyword evidence="1" id="KW-0349">Heme</keyword>
<dbReference type="InterPro" id="IPR002051">
    <property type="entry name" value="Haem_Oase"/>
</dbReference>
<feature type="region of interest" description="Disordered" evidence="4">
    <location>
        <begin position="331"/>
        <end position="385"/>
    </location>
</feature>
<evidence type="ECO:0000313" key="7">
    <source>
        <dbReference type="EMBL" id="QUC22622.1"/>
    </source>
</evidence>
<dbReference type="Proteomes" id="UP000054053">
    <property type="component" value="Unassembled WGS sequence"/>
</dbReference>
<evidence type="ECO:0000256" key="4">
    <source>
        <dbReference type="SAM" id="MobiDB-lite"/>
    </source>
</evidence>
<evidence type="ECO:0000313" key="6">
    <source>
        <dbReference type="EMBL" id="GAO16871.1"/>
    </source>
</evidence>
<dbReference type="AlphaFoldDB" id="A0A063C929"/>
<accession>A0A063C929</accession>
<dbReference type="PANTHER" id="PTHR10720:SF0">
    <property type="entry name" value="HEME OXYGENASE"/>
    <property type="match status" value="1"/>
</dbReference>
<sequence length="473" mass="52565">MSATPLDSFRHDRPLAESIAAATRPIHAKLNKLIIARLPLALPPRAADPFPYTHGLLHVAPIYLTFESLWLDFLTNPTGPRQESSSSNRERGPQRPRESETLRQTLDRLYIPRLMRSDRLVSDVRVMTGWSEKVTREQMDAVGETGHLAEFVKHIRRAIKNKPHVLLSYSYIMFMALFAGGRFIRATLESAGAEFWAQPVPAAAPGHHPSEPSWAPSSGRAGPSQPASREAQGLPLRFFHFDTPFDGEDLKREFKHVLAESEESLSYRQKHDIVQEAICIFENMILVVAQLDRVVARPDGRRESTSSLATVITHPVANRFRDSVLVTRERNARSCTRSKASAEEQLEAGDGEEGEEEEEEEEEDQEEEQQEQEEQSALYPSWDNHPTIPAALGAAAIELCPAMSKSVRFERAVPQASRTHRKAGDAATGDMAESLGMASKRLGREQVATWVLGIVIGVIILGAVFSGRRASTG</sequence>
<dbReference type="KEGG" id="uvi:66067640"/>
<dbReference type="OrthoDB" id="652091at2759"/>
<dbReference type="GO" id="GO:0046872">
    <property type="term" value="F:metal ion binding"/>
    <property type="evidence" value="ECO:0007669"/>
    <property type="project" value="UniProtKB-KW"/>
</dbReference>
<feature type="compositionally biased region" description="Acidic residues" evidence="4">
    <location>
        <begin position="344"/>
        <end position="374"/>
    </location>
</feature>
<keyword evidence="5" id="KW-1133">Transmembrane helix</keyword>
<feature type="region of interest" description="Disordered" evidence="4">
    <location>
        <begin position="202"/>
        <end position="229"/>
    </location>
</feature>
<reference evidence="9" key="2">
    <citation type="journal article" date="2016" name="Genome Announc.">
        <title>Genome sequence of Ustilaginoidea virens IPU010, a rice pathogenic fungus causing false smut.</title>
        <authorList>
            <person name="Kumagai T."/>
            <person name="Ishii T."/>
            <person name="Terai G."/>
            <person name="Umemura M."/>
            <person name="Machida M."/>
            <person name="Asai K."/>
        </authorList>
    </citation>
    <scope>NUCLEOTIDE SEQUENCE [LARGE SCALE GENOMIC DNA]</scope>
    <source>
        <strain evidence="9">IPU010</strain>
    </source>
</reference>
<dbReference type="InterPro" id="IPR016053">
    <property type="entry name" value="Haem_Oase-like"/>
</dbReference>
<keyword evidence="2" id="KW-0479">Metal-binding</keyword>
<proteinExistence type="predicted"/>
<evidence type="ECO:0000256" key="1">
    <source>
        <dbReference type="ARBA" id="ARBA00022617"/>
    </source>
</evidence>
<dbReference type="HOGENOM" id="CLU_038284_2_0_1"/>
<dbReference type="STRING" id="1159556.A0A063C929"/>
<evidence type="ECO:0000256" key="5">
    <source>
        <dbReference type="SAM" id="Phobius"/>
    </source>
</evidence>
<dbReference type="Proteomes" id="UP000027002">
    <property type="component" value="Chromosome 5"/>
</dbReference>
<feature type="transmembrane region" description="Helical" evidence="5">
    <location>
        <begin position="447"/>
        <end position="467"/>
    </location>
</feature>
<dbReference type="CDD" id="cd19165">
    <property type="entry name" value="HemeO"/>
    <property type="match status" value="1"/>
</dbReference>
<feature type="compositionally biased region" description="Basic and acidic residues" evidence="4">
    <location>
        <begin position="88"/>
        <end position="100"/>
    </location>
</feature>
<dbReference type="RefSeq" id="XP_043000295.1">
    <property type="nucleotide sequence ID" value="XM_043144360.1"/>
</dbReference>
<dbReference type="EMBL" id="CP072757">
    <property type="protein sequence ID" value="QUC22622.1"/>
    <property type="molecule type" value="Genomic_DNA"/>
</dbReference>
<feature type="compositionally biased region" description="Polar residues" evidence="4">
    <location>
        <begin position="77"/>
        <end position="87"/>
    </location>
</feature>
<keyword evidence="8" id="KW-1185">Reference proteome</keyword>
<evidence type="ECO:0000256" key="2">
    <source>
        <dbReference type="ARBA" id="ARBA00022723"/>
    </source>
</evidence>